<feature type="transmembrane region" description="Helical" evidence="1">
    <location>
        <begin position="230"/>
        <end position="254"/>
    </location>
</feature>
<reference evidence="2 3" key="1">
    <citation type="submission" date="2018-11" db="EMBL/GenBank/DDBJ databases">
        <title>Genome sequence of Saitozyma podzolica DSM 27192.</title>
        <authorList>
            <person name="Aliyu H."/>
            <person name="Gorte O."/>
            <person name="Ochsenreither K."/>
        </authorList>
    </citation>
    <scope>NUCLEOTIDE SEQUENCE [LARGE SCALE GENOMIC DNA]</scope>
    <source>
        <strain evidence="2 3">DSM 27192</strain>
    </source>
</reference>
<feature type="transmembrane region" description="Helical" evidence="1">
    <location>
        <begin position="349"/>
        <end position="376"/>
    </location>
</feature>
<evidence type="ECO:0000256" key="1">
    <source>
        <dbReference type="SAM" id="Phobius"/>
    </source>
</evidence>
<organism evidence="2 3">
    <name type="scientific">Saitozyma podzolica</name>
    <dbReference type="NCBI Taxonomy" id="1890683"/>
    <lineage>
        <taxon>Eukaryota</taxon>
        <taxon>Fungi</taxon>
        <taxon>Dikarya</taxon>
        <taxon>Basidiomycota</taxon>
        <taxon>Agaricomycotina</taxon>
        <taxon>Tremellomycetes</taxon>
        <taxon>Tremellales</taxon>
        <taxon>Trimorphomycetaceae</taxon>
        <taxon>Saitozyma</taxon>
    </lineage>
</organism>
<proteinExistence type="predicted"/>
<evidence type="ECO:0000313" key="3">
    <source>
        <dbReference type="Proteomes" id="UP000279259"/>
    </source>
</evidence>
<protein>
    <submittedName>
        <fullName evidence="2">Low-affinity Fe(2+) transport protein</fullName>
    </submittedName>
</protein>
<dbReference type="GO" id="GO:0055085">
    <property type="term" value="P:transmembrane transport"/>
    <property type="evidence" value="ECO:0007669"/>
    <property type="project" value="InterPro"/>
</dbReference>
<feature type="transmembrane region" description="Helical" evidence="1">
    <location>
        <begin position="488"/>
        <end position="510"/>
    </location>
</feature>
<gene>
    <name evidence="2" type="primary">FET4_1</name>
    <name evidence="2" type="ORF">EHS25_005576</name>
</gene>
<name>A0A427XXY0_9TREE</name>
<dbReference type="Proteomes" id="UP000279259">
    <property type="component" value="Unassembled WGS sequence"/>
</dbReference>
<feature type="transmembrane region" description="Helical" evidence="1">
    <location>
        <begin position="455"/>
        <end position="482"/>
    </location>
</feature>
<keyword evidence="1" id="KW-1133">Transmembrane helix</keyword>
<keyword evidence="1" id="KW-0472">Membrane</keyword>
<sequence>MPEPPTPSLSSLGLSIGPRASLRPAPQPCTQLTAPTSQAFLVEHVLENGQLRQPEAGYRRGVWRRHILSVPVWVYFFQILDHTVLGYGKVFGPSADTHPVGNDYSFMATLNGIAQLGWQPFSSHLISKLGRVWLTTIPFQPSLRLTDYEVAAVLQLRTLAGEREAHCTNCGATNFFEHPEVSLQRKPWRVARHEGAKHIIGQPLASTPGTKVRLEPLGHQPAGATTSSTLVAWIIYWLGIFVWLGLGACPSLAWGNNWQLYINTATALELTMVSVFLQNTRQRHMDYLQQCFHSIQDEVQRMEVLLRRPTSSEAHDADSIGDTKANPVVEFHYDYHELTTRGNRIIDSYAAIVGSGLGFVISVVVFSTWIGFGYLMQWSLNWWLIFGTYTGLVGFLDGFVLRNIYFRGSCVVDDEFCRLLAQYNSLARLVGINFPRPISEEPTSSSLQERISDALGYWCSTTTAVVLSCAIIITVLTIASALKWSETGQLICNTPTMIVEGFLLLALIQAHNRTNQRRRMEIKRPDESAKDTFWDLEIDYGGKAASRQCEVERLAPQIFRRDEHLCTRSGRAGKVH</sequence>
<keyword evidence="3" id="KW-1185">Reference proteome</keyword>
<dbReference type="Pfam" id="PF04120">
    <property type="entry name" value="Iron_permease"/>
    <property type="match status" value="1"/>
</dbReference>
<evidence type="ECO:0000313" key="2">
    <source>
        <dbReference type="EMBL" id="RSH83672.1"/>
    </source>
</evidence>
<dbReference type="EMBL" id="RSCD01000024">
    <property type="protein sequence ID" value="RSH83672.1"/>
    <property type="molecule type" value="Genomic_DNA"/>
</dbReference>
<keyword evidence="1" id="KW-0812">Transmembrane</keyword>
<comment type="caution">
    <text evidence="2">The sequence shown here is derived from an EMBL/GenBank/DDBJ whole genome shotgun (WGS) entry which is preliminary data.</text>
</comment>
<dbReference type="OrthoDB" id="2582079at2759"/>
<feature type="transmembrane region" description="Helical" evidence="1">
    <location>
        <begin position="382"/>
        <end position="401"/>
    </location>
</feature>
<accession>A0A427XXY0</accession>
<dbReference type="InterPro" id="IPR007251">
    <property type="entry name" value="Iron_permease_Fet4"/>
</dbReference>
<dbReference type="AlphaFoldDB" id="A0A427XXY0"/>